<dbReference type="InParanoid" id="A0A2H3CDI7"/>
<dbReference type="AlphaFoldDB" id="A0A2H3CDI7"/>
<keyword evidence="3" id="KW-1185">Reference proteome</keyword>
<evidence type="ECO:0000256" key="1">
    <source>
        <dbReference type="SAM" id="MobiDB-lite"/>
    </source>
</evidence>
<reference evidence="3" key="1">
    <citation type="journal article" date="2017" name="Nat. Ecol. Evol.">
        <title>Genome expansion and lineage-specific genetic innovations in the forest pathogenic fungi Armillaria.</title>
        <authorList>
            <person name="Sipos G."/>
            <person name="Prasanna A.N."/>
            <person name="Walter M.C."/>
            <person name="O'Connor E."/>
            <person name="Balint B."/>
            <person name="Krizsan K."/>
            <person name="Kiss B."/>
            <person name="Hess J."/>
            <person name="Varga T."/>
            <person name="Slot J."/>
            <person name="Riley R."/>
            <person name="Boka B."/>
            <person name="Rigling D."/>
            <person name="Barry K."/>
            <person name="Lee J."/>
            <person name="Mihaltcheva S."/>
            <person name="LaButti K."/>
            <person name="Lipzen A."/>
            <person name="Waldron R."/>
            <person name="Moloney N.M."/>
            <person name="Sperisen C."/>
            <person name="Kredics L."/>
            <person name="Vagvoelgyi C."/>
            <person name="Patrignani A."/>
            <person name="Fitzpatrick D."/>
            <person name="Nagy I."/>
            <person name="Doyle S."/>
            <person name="Anderson J.B."/>
            <person name="Grigoriev I.V."/>
            <person name="Gueldener U."/>
            <person name="Muensterkoetter M."/>
            <person name="Nagy L.G."/>
        </authorList>
    </citation>
    <scope>NUCLEOTIDE SEQUENCE [LARGE SCALE GENOMIC DNA]</scope>
    <source>
        <strain evidence="3">Ar21-2</strain>
    </source>
</reference>
<proteinExistence type="predicted"/>
<gene>
    <name evidence="2" type="ORF">ARMGADRAFT_1092701</name>
</gene>
<dbReference type="EMBL" id="KZ293757">
    <property type="protein sequence ID" value="PBK79930.1"/>
    <property type="molecule type" value="Genomic_DNA"/>
</dbReference>
<accession>A0A2H3CDI7</accession>
<feature type="region of interest" description="Disordered" evidence="1">
    <location>
        <begin position="23"/>
        <end position="43"/>
    </location>
</feature>
<evidence type="ECO:0000313" key="2">
    <source>
        <dbReference type="EMBL" id="PBK79930.1"/>
    </source>
</evidence>
<dbReference type="Proteomes" id="UP000217790">
    <property type="component" value="Unassembled WGS sequence"/>
</dbReference>
<sequence length="164" mass="18545">MGIRFVTQSTSGRMITRLIQETSQARHYGSERGSRSEEDDKQDRVYLTRTEELLDIGITLTDELSPPSTAFEHDLHAYSTIEHPLNMVRGRKMGQTSTVSSLSMLDDALDLSLIYVKYGQRRMRSESTRGVYVGYAENSGVYAEGSIWREVGVRGETSPEACYY</sequence>
<name>A0A2H3CDI7_ARMGA</name>
<organism evidence="2 3">
    <name type="scientific">Armillaria gallica</name>
    <name type="common">Bulbous honey fungus</name>
    <name type="synonym">Armillaria bulbosa</name>
    <dbReference type="NCBI Taxonomy" id="47427"/>
    <lineage>
        <taxon>Eukaryota</taxon>
        <taxon>Fungi</taxon>
        <taxon>Dikarya</taxon>
        <taxon>Basidiomycota</taxon>
        <taxon>Agaricomycotina</taxon>
        <taxon>Agaricomycetes</taxon>
        <taxon>Agaricomycetidae</taxon>
        <taxon>Agaricales</taxon>
        <taxon>Marasmiineae</taxon>
        <taxon>Physalacriaceae</taxon>
        <taxon>Armillaria</taxon>
    </lineage>
</organism>
<feature type="compositionally biased region" description="Basic and acidic residues" evidence="1">
    <location>
        <begin position="28"/>
        <end position="43"/>
    </location>
</feature>
<protein>
    <submittedName>
        <fullName evidence="2">Uncharacterized protein</fullName>
    </submittedName>
</protein>
<evidence type="ECO:0000313" key="3">
    <source>
        <dbReference type="Proteomes" id="UP000217790"/>
    </source>
</evidence>